<reference evidence="2 3" key="1">
    <citation type="submission" date="2024-04" db="EMBL/GenBank/DDBJ databases">
        <title>Genome assembly C_amara_ONT_v2.</title>
        <authorList>
            <person name="Yant L."/>
            <person name="Moore C."/>
            <person name="Slenker M."/>
        </authorList>
    </citation>
    <scope>NUCLEOTIDE SEQUENCE [LARGE SCALE GENOMIC DNA]</scope>
    <source>
        <tissue evidence="2">Leaf</tissue>
    </source>
</reference>
<accession>A0ABD1A4C5</accession>
<evidence type="ECO:0000313" key="2">
    <source>
        <dbReference type="EMBL" id="KAL1201657.1"/>
    </source>
</evidence>
<dbReference type="InterPro" id="IPR056592">
    <property type="entry name" value="Beta-prop_At3g26010-like"/>
</dbReference>
<gene>
    <name evidence="2" type="ORF">V5N11_006200</name>
</gene>
<dbReference type="Pfam" id="PF24750">
    <property type="entry name" value="b-prop_At3g26010-like"/>
    <property type="match status" value="1"/>
</dbReference>
<protein>
    <submittedName>
        <fullName evidence="2">F-box/kelch-repeat protein</fullName>
    </submittedName>
</protein>
<keyword evidence="3" id="KW-1185">Reference proteome</keyword>
<dbReference type="EMBL" id="JBANAX010000584">
    <property type="protein sequence ID" value="KAL1201657.1"/>
    <property type="molecule type" value="Genomic_DNA"/>
</dbReference>
<evidence type="ECO:0000313" key="3">
    <source>
        <dbReference type="Proteomes" id="UP001558713"/>
    </source>
</evidence>
<organism evidence="2 3">
    <name type="scientific">Cardamine amara subsp. amara</name>
    <dbReference type="NCBI Taxonomy" id="228776"/>
    <lineage>
        <taxon>Eukaryota</taxon>
        <taxon>Viridiplantae</taxon>
        <taxon>Streptophyta</taxon>
        <taxon>Embryophyta</taxon>
        <taxon>Tracheophyta</taxon>
        <taxon>Spermatophyta</taxon>
        <taxon>Magnoliopsida</taxon>
        <taxon>eudicotyledons</taxon>
        <taxon>Gunneridae</taxon>
        <taxon>Pentapetalae</taxon>
        <taxon>rosids</taxon>
        <taxon>malvids</taxon>
        <taxon>Brassicales</taxon>
        <taxon>Brassicaceae</taxon>
        <taxon>Cardamineae</taxon>
        <taxon>Cardamine</taxon>
    </lineage>
</organism>
<feature type="domain" description="F-box protein At3g26010-like beta-propeller" evidence="1">
    <location>
        <begin position="12"/>
        <end position="174"/>
    </location>
</feature>
<comment type="caution">
    <text evidence="2">The sequence shown here is derived from an EMBL/GenBank/DDBJ whole genome shotgun (WGS) entry which is preliminary data.</text>
</comment>
<sequence length="199" mass="23522">MGPFIYHQVMVNALVAHDFYSESNLCRCIPLPDHNTDFRRALTTSMGFVMYVETLPHNVLKVWKLLNNDDDTDSAWQLEWEIRLPFDDISYYAPLVMHPFDRNIVYLWSKQKRYLVSCNLHTQDYKIFGEDQLKRYIDDDDLENGFLHQLVRGYGTPIVISQFVLPRWMESMPCPPKLEMIDTTSLLSYISSMQKDKKK</sequence>
<evidence type="ECO:0000259" key="1">
    <source>
        <dbReference type="Pfam" id="PF24750"/>
    </source>
</evidence>
<name>A0ABD1A4C5_CARAN</name>
<dbReference type="AlphaFoldDB" id="A0ABD1A4C5"/>
<proteinExistence type="predicted"/>
<dbReference type="Proteomes" id="UP001558713">
    <property type="component" value="Unassembled WGS sequence"/>
</dbReference>